<keyword evidence="2" id="KW-1185">Reference proteome</keyword>
<evidence type="ECO:0000313" key="2">
    <source>
        <dbReference type="Proteomes" id="UP001157134"/>
    </source>
</evidence>
<organism evidence="1 2">
    <name type="scientific">Thalassotalea loyana</name>
    <dbReference type="NCBI Taxonomy" id="280483"/>
    <lineage>
        <taxon>Bacteria</taxon>
        <taxon>Pseudomonadati</taxon>
        <taxon>Pseudomonadota</taxon>
        <taxon>Gammaproteobacteria</taxon>
        <taxon>Alteromonadales</taxon>
        <taxon>Colwelliaceae</taxon>
        <taxon>Thalassotalea</taxon>
    </lineage>
</organism>
<name>A0ABQ6HF33_9GAMM</name>
<comment type="caution">
    <text evidence="1">The sequence shown here is derived from an EMBL/GenBank/DDBJ whole genome shotgun (WGS) entry which is preliminary data.</text>
</comment>
<sequence>MSQLSQSEKLAQFEEFFSIAHSFNVNVNPLVSPVSEETFESLIPVPFLLSSDNASIDQSALRSIQSMRGVSNQLTDYLQHQSRKIDLLVGYILQQHDDIDARAKGVLFGGSGIKFTSESSFELGQLIELKIFLDVENVAIYSHAEIIDAEQSETGTIYTVIFQQIREVDQDILVRASLHIQAKELQSLAKQRRQSPQD</sequence>
<dbReference type="EMBL" id="BSSV01000007">
    <property type="protein sequence ID" value="GLX86712.1"/>
    <property type="molecule type" value="Genomic_DNA"/>
</dbReference>
<evidence type="ECO:0000313" key="1">
    <source>
        <dbReference type="EMBL" id="GLX86712.1"/>
    </source>
</evidence>
<dbReference type="Proteomes" id="UP001157134">
    <property type="component" value="Unassembled WGS sequence"/>
</dbReference>
<accession>A0ABQ6HF33</accession>
<evidence type="ECO:0008006" key="3">
    <source>
        <dbReference type="Google" id="ProtNLM"/>
    </source>
</evidence>
<reference evidence="1 2" key="1">
    <citation type="submission" date="2023-03" db="EMBL/GenBank/DDBJ databases">
        <title>Thalassotalea loyana LMG 22536T draft genome sequence.</title>
        <authorList>
            <person name="Sawabe T."/>
        </authorList>
    </citation>
    <scope>NUCLEOTIDE SEQUENCE [LARGE SCALE GENOMIC DNA]</scope>
    <source>
        <strain evidence="1 2">LMG 22536</strain>
    </source>
</reference>
<gene>
    <name evidence="1" type="ORF">tloyanaT_29650</name>
</gene>
<proteinExistence type="predicted"/>
<dbReference type="RefSeq" id="WP_284300014.1">
    <property type="nucleotide sequence ID" value="NZ_BSSV01000007.1"/>
</dbReference>
<protein>
    <recommendedName>
        <fullName evidence="3">PilZ domain-containing protein</fullName>
    </recommendedName>
</protein>